<reference evidence="1" key="1">
    <citation type="submission" date="2021-02" db="EMBL/GenBank/DDBJ databases">
        <authorList>
            <person name="Nowell W R."/>
        </authorList>
    </citation>
    <scope>NUCLEOTIDE SEQUENCE</scope>
</reference>
<accession>A0A820JWL5</accession>
<evidence type="ECO:0000313" key="2">
    <source>
        <dbReference type="Proteomes" id="UP000663823"/>
    </source>
</evidence>
<protein>
    <submittedName>
        <fullName evidence="1">Uncharacterized protein</fullName>
    </submittedName>
</protein>
<name>A0A820JWL5_9BILA</name>
<organism evidence="1 2">
    <name type="scientific">Rotaria sordida</name>
    <dbReference type="NCBI Taxonomy" id="392033"/>
    <lineage>
        <taxon>Eukaryota</taxon>
        <taxon>Metazoa</taxon>
        <taxon>Spiralia</taxon>
        <taxon>Gnathifera</taxon>
        <taxon>Rotifera</taxon>
        <taxon>Eurotatoria</taxon>
        <taxon>Bdelloidea</taxon>
        <taxon>Philodinida</taxon>
        <taxon>Philodinidae</taxon>
        <taxon>Rotaria</taxon>
    </lineage>
</organism>
<dbReference type="AlphaFoldDB" id="A0A820JWL5"/>
<dbReference type="Proteomes" id="UP000663823">
    <property type="component" value="Unassembled WGS sequence"/>
</dbReference>
<gene>
    <name evidence="1" type="ORF">OTI717_LOCUS43001</name>
</gene>
<evidence type="ECO:0000313" key="1">
    <source>
        <dbReference type="EMBL" id="CAF4332261.1"/>
    </source>
</evidence>
<sequence length="86" mass="10706">MDNLDTDTYFEFKTYEEFRKERLKLNYDCTLKLWYSLPDTLPTNDNNRVRRQTRKQQRARFRKIRNYLVYAILFKKTSLKKKIKST</sequence>
<comment type="caution">
    <text evidence="1">The sequence shown here is derived from an EMBL/GenBank/DDBJ whole genome shotgun (WGS) entry which is preliminary data.</text>
</comment>
<proteinExistence type="predicted"/>
<dbReference type="EMBL" id="CAJOAX010057257">
    <property type="protein sequence ID" value="CAF4332261.1"/>
    <property type="molecule type" value="Genomic_DNA"/>
</dbReference>
<feature type="non-terminal residue" evidence="1">
    <location>
        <position position="86"/>
    </location>
</feature>